<comment type="caution">
    <text evidence="2">The sequence shown here is derived from an EMBL/GenBank/DDBJ whole genome shotgun (WGS) entry which is preliminary data.</text>
</comment>
<dbReference type="Pfam" id="PF25349">
    <property type="entry name" value="PH_PHS1"/>
    <property type="match status" value="1"/>
</dbReference>
<reference evidence="2 3" key="1">
    <citation type="submission" date="2018-09" db="EMBL/GenBank/DDBJ databases">
        <title>A high-quality reference genome of wild soybean provides a powerful tool to mine soybean genomes.</title>
        <authorList>
            <person name="Xie M."/>
            <person name="Chung C.Y.L."/>
            <person name="Li M.-W."/>
            <person name="Wong F.-L."/>
            <person name="Chan T.-F."/>
            <person name="Lam H.-M."/>
        </authorList>
    </citation>
    <scope>NUCLEOTIDE SEQUENCE [LARGE SCALE GENOMIC DNA]</scope>
    <source>
        <strain evidence="3">cv. W05</strain>
        <tissue evidence="2">Hypocotyl of etiolated seedlings</tissue>
    </source>
</reference>
<gene>
    <name evidence="2" type="ORF">D0Y65_021927</name>
</gene>
<organism evidence="2 3">
    <name type="scientific">Glycine soja</name>
    <name type="common">Wild soybean</name>
    <dbReference type="NCBI Taxonomy" id="3848"/>
    <lineage>
        <taxon>Eukaryota</taxon>
        <taxon>Viridiplantae</taxon>
        <taxon>Streptophyta</taxon>
        <taxon>Embryophyta</taxon>
        <taxon>Tracheophyta</taxon>
        <taxon>Spermatophyta</taxon>
        <taxon>Magnoliopsida</taxon>
        <taxon>eudicotyledons</taxon>
        <taxon>Gunneridae</taxon>
        <taxon>Pentapetalae</taxon>
        <taxon>rosids</taxon>
        <taxon>fabids</taxon>
        <taxon>Fabales</taxon>
        <taxon>Fabaceae</taxon>
        <taxon>Papilionoideae</taxon>
        <taxon>50 kb inversion clade</taxon>
        <taxon>NPAAA clade</taxon>
        <taxon>indigoferoid/millettioid clade</taxon>
        <taxon>Phaseoleae</taxon>
        <taxon>Glycine</taxon>
        <taxon>Glycine subgen. Soja</taxon>
    </lineage>
</organism>
<keyword evidence="3" id="KW-1185">Reference proteome</keyword>
<dbReference type="InterPro" id="IPR057619">
    <property type="entry name" value="PH_PHS1"/>
</dbReference>
<dbReference type="EMBL" id="QZWG01000008">
    <property type="protein sequence ID" value="RZB99243.1"/>
    <property type="molecule type" value="Genomic_DNA"/>
</dbReference>
<evidence type="ECO:0000313" key="3">
    <source>
        <dbReference type="Proteomes" id="UP000289340"/>
    </source>
</evidence>
<sequence length="146" mass="16551">MAGNMAVIEHSNNKNPARLHREQWEICFGSLHPLFFILSNLIPFNTNCFEHYVTKLHFTWPQVSCVSGYPPRSIRTVLVSCRDSLGEIQKFAMRFPSIYEAESFINALKEILKGDKDPEPLNTDFGSEILSQSEFMSTIGGMGGYN</sequence>
<protein>
    <submittedName>
        <fullName evidence="2">Protein POOR HOMOLOGOUS SYNAPSIS 1</fullName>
    </submittedName>
</protein>
<dbReference type="Proteomes" id="UP000289340">
    <property type="component" value="Chromosome 8"/>
</dbReference>
<accession>A0A445JLC6</accession>
<name>A0A445JLC6_GLYSO</name>
<evidence type="ECO:0000259" key="1">
    <source>
        <dbReference type="Pfam" id="PF25349"/>
    </source>
</evidence>
<feature type="domain" description="Poor homologous synapsis 1 PH" evidence="1">
    <location>
        <begin position="50"/>
        <end position="121"/>
    </location>
</feature>
<proteinExistence type="predicted"/>
<evidence type="ECO:0000313" key="2">
    <source>
        <dbReference type="EMBL" id="RZB99243.1"/>
    </source>
</evidence>
<dbReference type="AlphaFoldDB" id="A0A445JLC6"/>